<keyword evidence="3" id="KW-1185">Reference proteome</keyword>
<dbReference type="EMBL" id="VDUY01000003">
    <property type="protein sequence ID" value="TXL65962.1"/>
    <property type="molecule type" value="Genomic_DNA"/>
</dbReference>
<gene>
    <name evidence="2" type="ORF">FHP08_07740</name>
</gene>
<dbReference type="Proteomes" id="UP000321548">
    <property type="component" value="Unassembled WGS sequence"/>
</dbReference>
<sequence>MTLRSDIRQMGLPGWLAYISDRALSRLSRGRVRFVVIRLYLQPLPEEHLVPTKEGNNMRVGPISEDAFDASAFGRPPDAIRDRFRDGSLCIAATKNDELLGFMWLQRGTLRERIVRCEMRAEPESRVAWDYDFFIQPRYRLGRLFGRLWDAGSCTLREMNIEATVSWIRLDNRASEQAHARLGAKRIGWAAFLTVFGHQLMLSSFRPRASYAAPNRRATLIVDVEDLLSSRSNRPGNNAVEN</sequence>
<evidence type="ECO:0000313" key="3">
    <source>
        <dbReference type="Proteomes" id="UP000321548"/>
    </source>
</evidence>
<evidence type="ECO:0000313" key="2">
    <source>
        <dbReference type="EMBL" id="TXL65962.1"/>
    </source>
</evidence>
<proteinExistence type="predicted"/>
<dbReference type="SUPFAM" id="SSF55729">
    <property type="entry name" value="Acyl-CoA N-acyltransferases (Nat)"/>
    <property type="match status" value="1"/>
</dbReference>
<dbReference type="PROSITE" id="PS51186">
    <property type="entry name" value="GNAT"/>
    <property type="match status" value="1"/>
</dbReference>
<name>A0A5C8NY26_9BURK</name>
<accession>A0A5C8NY26</accession>
<evidence type="ECO:0000259" key="1">
    <source>
        <dbReference type="PROSITE" id="PS51186"/>
    </source>
</evidence>
<organism evidence="2 3">
    <name type="scientific">Zeimonas arvi</name>
    <dbReference type="NCBI Taxonomy" id="2498847"/>
    <lineage>
        <taxon>Bacteria</taxon>
        <taxon>Pseudomonadati</taxon>
        <taxon>Pseudomonadota</taxon>
        <taxon>Betaproteobacteria</taxon>
        <taxon>Burkholderiales</taxon>
        <taxon>Burkholderiaceae</taxon>
        <taxon>Zeimonas</taxon>
    </lineage>
</organism>
<dbReference type="GO" id="GO:0016747">
    <property type="term" value="F:acyltransferase activity, transferring groups other than amino-acyl groups"/>
    <property type="evidence" value="ECO:0007669"/>
    <property type="project" value="InterPro"/>
</dbReference>
<feature type="domain" description="N-acetyltransferase" evidence="1">
    <location>
        <begin position="47"/>
        <end position="207"/>
    </location>
</feature>
<dbReference type="RefSeq" id="WP_147703876.1">
    <property type="nucleotide sequence ID" value="NZ_VDUY01000003.1"/>
</dbReference>
<dbReference type="InterPro" id="IPR016181">
    <property type="entry name" value="Acyl_CoA_acyltransferase"/>
</dbReference>
<comment type="caution">
    <text evidence="2">The sequence shown here is derived from an EMBL/GenBank/DDBJ whole genome shotgun (WGS) entry which is preliminary data.</text>
</comment>
<dbReference type="Gene3D" id="3.40.630.30">
    <property type="match status" value="1"/>
</dbReference>
<reference evidence="2 3" key="1">
    <citation type="submission" date="2019-06" db="EMBL/GenBank/DDBJ databases">
        <title>Quisquiliibacterium sp. nov., isolated from a maize field.</title>
        <authorList>
            <person name="Lin S.-Y."/>
            <person name="Tsai C.-F."/>
            <person name="Young C.-C."/>
        </authorList>
    </citation>
    <scope>NUCLEOTIDE SEQUENCE [LARGE SCALE GENOMIC DNA]</scope>
    <source>
        <strain evidence="2 3">CC-CFT501</strain>
    </source>
</reference>
<protein>
    <recommendedName>
        <fullName evidence="1">N-acetyltransferase domain-containing protein</fullName>
    </recommendedName>
</protein>
<dbReference type="OrthoDB" id="8480611at2"/>
<dbReference type="InterPro" id="IPR000182">
    <property type="entry name" value="GNAT_dom"/>
</dbReference>
<dbReference type="AlphaFoldDB" id="A0A5C8NY26"/>